<gene>
    <name evidence="1" type="ORF">Tci_560521</name>
</gene>
<evidence type="ECO:0000313" key="1">
    <source>
        <dbReference type="EMBL" id="GEZ88548.1"/>
    </source>
</evidence>
<name>A0A699IV43_TANCI</name>
<reference evidence="1" key="1">
    <citation type="journal article" date="2019" name="Sci. Rep.">
        <title>Draft genome of Tanacetum cinerariifolium, the natural source of mosquito coil.</title>
        <authorList>
            <person name="Yamashiro T."/>
            <person name="Shiraishi A."/>
            <person name="Satake H."/>
            <person name="Nakayama K."/>
        </authorList>
    </citation>
    <scope>NUCLEOTIDE SEQUENCE</scope>
</reference>
<accession>A0A699IV43</accession>
<protein>
    <submittedName>
        <fullName evidence="1">Ribonuclease H-like domain-containing protein</fullName>
    </submittedName>
</protein>
<dbReference type="EMBL" id="BKCJ010337256">
    <property type="protein sequence ID" value="GEZ88548.1"/>
    <property type="molecule type" value="Genomic_DNA"/>
</dbReference>
<sequence>MDLNFDVDEDLRELSAKKAWETIENFAQGQKEWDKPFKAITEQKLASLRAQVNELFGNKKVWFEMPRCIASAKVDNLSPQVLPSFEKYTPLVTYSKEVKDTLVTSIEVEPLNQTQVEGIGLNSCNDDILFSFREVPSFDELEPQPHPLPNCPSLDVSLGVERGPKPPIKPHSLDSFRMKEVDNLTFHISPSRYTVSFHIKDVYCYYHLCIDDPKKHYEFKPGLLGHSGSLGVDFSNLEVIEDDWELKSK</sequence>
<organism evidence="1">
    <name type="scientific">Tanacetum cinerariifolium</name>
    <name type="common">Dalmatian daisy</name>
    <name type="synonym">Chrysanthemum cinerariifolium</name>
    <dbReference type="NCBI Taxonomy" id="118510"/>
    <lineage>
        <taxon>Eukaryota</taxon>
        <taxon>Viridiplantae</taxon>
        <taxon>Streptophyta</taxon>
        <taxon>Embryophyta</taxon>
        <taxon>Tracheophyta</taxon>
        <taxon>Spermatophyta</taxon>
        <taxon>Magnoliopsida</taxon>
        <taxon>eudicotyledons</taxon>
        <taxon>Gunneridae</taxon>
        <taxon>Pentapetalae</taxon>
        <taxon>asterids</taxon>
        <taxon>campanulids</taxon>
        <taxon>Asterales</taxon>
        <taxon>Asteraceae</taxon>
        <taxon>Asteroideae</taxon>
        <taxon>Anthemideae</taxon>
        <taxon>Anthemidinae</taxon>
        <taxon>Tanacetum</taxon>
    </lineage>
</organism>
<comment type="caution">
    <text evidence="1">The sequence shown here is derived from an EMBL/GenBank/DDBJ whole genome shotgun (WGS) entry which is preliminary data.</text>
</comment>
<proteinExistence type="predicted"/>
<dbReference type="AlphaFoldDB" id="A0A699IV43"/>